<feature type="domain" description="DUF1541" evidence="2">
    <location>
        <begin position="64"/>
        <end position="114"/>
    </location>
</feature>
<name>A0A0J1IJB0_NIACI</name>
<dbReference type="OrthoDB" id="1701949at2"/>
<proteinExistence type="predicted"/>
<dbReference type="AlphaFoldDB" id="A0A0J1IJB0"/>
<dbReference type="EMBL" id="LDPH01000011">
    <property type="protein sequence ID" value="KLV26033.1"/>
    <property type="molecule type" value="Genomic_DNA"/>
</dbReference>
<reference evidence="3 4" key="1">
    <citation type="submission" date="2015-05" db="EMBL/GenBank/DDBJ databases">
        <title>Whole genome sequence and identification of bacterial endophytes from Costus igneus.</title>
        <authorList>
            <person name="Lee Y.P."/>
            <person name="Gan H.M."/>
            <person name="Eng W."/>
            <person name="Wheatley M.S."/>
            <person name="Caraballo A."/>
            <person name="Polter S."/>
            <person name="Savka M.A."/>
            <person name="Hudson A.O."/>
        </authorList>
    </citation>
    <scope>NUCLEOTIDE SEQUENCE [LARGE SCALE GENOMIC DNA]</scope>
    <source>
        <strain evidence="3 4">RIT379</strain>
    </source>
</reference>
<accession>A0A0J1IJB0</accession>
<dbReference type="Proteomes" id="UP000036045">
    <property type="component" value="Unassembled WGS sequence"/>
</dbReference>
<gene>
    <name evidence="3" type="ORF">ABW02_13215</name>
</gene>
<dbReference type="PROSITE" id="PS51257">
    <property type="entry name" value="PROKAR_LIPOPROTEIN"/>
    <property type="match status" value="1"/>
</dbReference>
<protein>
    <recommendedName>
        <fullName evidence="2">DUF1541 domain-containing protein</fullName>
    </recommendedName>
</protein>
<feature type="region of interest" description="Disordered" evidence="1">
    <location>
        <begin position="27"/>
        <end position="60"/>
    </location>
</feature>
<organism evidence="3 4">
    <name type="scientific">Niallia circulans</name>
    <name type="common">Bacillus circulans</name>
    <dbReference type="NCBI Taxonomy" id="1397"/>
    <lineage>
        <taxon>Bacteria</taxon>
        <taxon>Bacillati</taxon>
        <taxon>Bacillota</taxon>
        <taxon>Bacilli</taxon>
        <taxon>Bacillales</taxon>
        <taxon>Bacillaceae</taxon>
        <taxon>Niallia</taxon>
    </lineage>
</organism>
<evidence type="ECO:0000256" key="1">
    <source>
        <dbReference type="SAM" id="MobiDB-lite"/>
    </source>
</evidence>
<keyword evidence="4" id="KW-1185">Reference proteome</keyword>
<dbReference type="Pfam" id="PF07563">
    <property type="entry name" value="DUF1541"/>
    <property type="match status" value="2"/>
</dbReference>
<comment type="caution">
    <text evidence="3">The sequence shown here is derived from an EMBL/GenBank/DDBJ whole genome shotgun (WGS) entry which is preliminary data.</text>
</comment>
<dbReference type="RefSeq" id="WP_047942644.1">
    <property type="nucleotide sequence ID" value="NZ_CP053989.1"/>
</dbReference>
<dbReference type="PATRIC" id="fig|1397.4.peg.764"/>
<sequence length="184" mass="20283">MKSRHFYMAAVFAVLLLFYGCSSGEKNSDSENLSTQTQHEHKETGSSDIPDGLEPASDPTYKEGSQVILKADHMEGMDGAEATILNAFNTIAYEVTYTPTTGGKPVKHHKWVIQEEIKDAGNEMLEKGTEVTLEADHMKGMKGAKATIDSAENTTVYMVDYQPATGGNMVTNHKWVTEEEVYPE</sequence>
<feature type="domain" description="DUF1541" evidence="2">
    <location>
        <begin position="127"/>
        <end position="178"/>
    </location>
</feature>
<dbReference type="Gene3D" id="2.30.30.1210">
    <property type="entry name" value="Domain of unknown function DUF1541"/>
    <property type="match status" value="1"/>
</dbReference>
<dbReference type="GeneID" id="56351758"/>
<evidence type="ECO:0000313" key="4">
    <source>
        <dbReference type="Proteomes" id="UP000036045"/>
    </source>
</evidence>
<evidence type="ECO:0000313" key="3">
    <source>
        <dbReference type="EMBL" id="KLV26033.1"/>
    </source>
</evidence>
<dbReference type="InterPro" id="IPR011438">
    <property type="entry name" value="DUF1541"/>
</dbReference>
<evidence type="ECO:0000259" key="2">
    <source>
        <dbReference type="Pfam" id="PF07563"/>
    </source>
</evidence>